<accession>A0A031JN13</accession>
<keyword evidence="5" id="KW-1185">Reference proteome</keyword>
<dbReference type="eggNOG" id="COG4292">
    <property type="taxonomic scope" value="Bacteria"/>
</dbReference>
<evidence type="ECO:0000256" key="1">
    <source>
        <dbReference type="SAM" id="Phobius"/>
    </source>
</evidence>
<name>A0A031JN13_9SPHN</name>
<dbReference type="EMBL" id="JFYZ01000029">
    <property type="protein sequence ID" value="EZP79027.1"/>
    <property type="molecule type" value="Genomic_DNA"/>
</dbReference>
<dbReference type="PANTHER" id="PTHR36840:SF1">
    <property type="entry name" value="BLL5714 PROTEIN"/>
    <property type="match status" value="1"/>
</dbReference>
<dbReference type="Proteomes" id="UP000094626">
    <property type="component" value="Chromosome"/>
</dbReference>
<dbReference type="InterPro" id="IPR010640">
    <property type="entry name" value="Low_temperature_requirement_A"/>
</dbReference>
<keyword evidence="1" id="KW-0812">Transmembrane</keyword>
<feature type="transmembrane region" description="Helical" evidence="1">
    <location>
        <begin position="147"/>
        <end position="167"/>
    </location>
</feature>
<feature type="transmembrane region" description="Helical" evidence="1">
    <location>
        <begin position="53"/>
        <end position="74"/>
    </location>
</feature>
<feature type="transmembrane region" description="Helical" evidence="1">
    <location>
        <begin position="173"/>
        <end position="193"/>
    </location>
</feature>
<reference evidence="2" key="2">
    <citation type="submission" date="2016-08" db="EMBL/GenBank/DDBJ databases">
        <authorList>
            <person name="Seilhamer J.J."/>
        </authorList>
    </citation>
    <scope>NUCLEOTIDE SEQUENCE [LARGE SCALE GENOMIC DNA]</scope>
    <source>
        <strain evidence="2">SA1</strain>
    </source>
</reference>
<evidence type="ECO:0000313" key="5">
    <source>
        <dbReference type="Proteomes" id="UP000094626"/>
    </source>
</evidence>
<evidence type="ECO:0000313" key="4">
    <source>
        <dbReference type="Proteomes" id="UP000024329"/>
    </source>
</evidence>
<dbReference type="OrthoDB" id="7698234at2"/>
<evidence type="ECO:0000313" key="3">
    <source>
        <dbReference type="EMBL" id="EZP79027.1"/>
    </source>
</evidence>
<keyword evidence="1" id="KW-1133">Transmembrane helix</keyword>
<dbReference type="RefSeq" id="WP_036528465.1">
    <property type="nucleotide sequence ID" value="NZ_CP017075.1"/>
</dbReference>
<dbReference type="Pfam" id="PF06772">
    <property type="entry name" value="LtrA"/>
    <property type="match status" value="1"/>
</dbReference>
<feature type="transmembrane region" description="Helical" evidence="1">
    <location>
        <begin position="86"/>
        <end position="106"/>
    </location>
</feature>
<evidence type="ECO:0000313" key="2">
    <source>
        <dbReference type="EMBL" id="AOR77874.1"/>
    </source>
</evidence>
<feature type="transmembrane region" description="Helical" evidence="1">
    <location>
        <begin position="313"/>
        <end position="334"/>
    </location>
</feature>
<feature type="transmembrane region" description="Helical" evidence="1">
    <location>
        <begin position="346"/>
        <end position="379"/>
    </location>
</feature>
<feature type="transmembrane region" description="Helical" evidence="1">
    <location>
        <begin position="281"/>
        <end position="301"/>
    </location>
</feature>
<dbReference type="EMBL" id="CP017075">
    <property type="protein sequence ID" value="AOR77874.1"/>
    <property type="molecule type" value="Genomic_DNA"/>
</dbReference>
<keyword evidence="1" id="KW-0472">Membrane</keyword>
<reference evidence="3 4" key="1">
    <citation type="submission" date="2014-03" db="EMBL/GenBank/DDBJ databases">
        <title>Whole genome sequence of Novosphingobium resinovorum KF1.</title>
        <authorList>
            <person name="Gan H.M."/>
            <person name="Gan H.Y."/>
            <person name="Chew T.H."/>
            <person name="Savka M.A."/>
        </authorList>
    </citation>
    <scope>NUCLEOTIDE SEQUENCE [LARGE SCALE GENOMIC DNA]</scope>
    <source>
        <strain evidence="3 4">KF1</strain>
    </source>
</reference>
<proteinExistence type="predicted"/>
<feature type="transmembrane region" description="Helical" evidence="1">
    <location>
        <begin position="213"/>
        <end position="231"/>
    </location>
</feature>
<feature type="transmembrane region" description="Helical" evidence="1">
    <location>
        <begin position="243"/>
        <end position="261"/>
    </location>
</feature>
<reference evidence="5" key="3">
    <citation type="journal article" date="2017" name="J. Biotechnol.">
        <title>Complete genome sequence of Novosphingobium resinovorum SA1, a versatile xenobiotic-degrading bacterium capable of utilizing sulfanilic acid.</title>
        <authorList>
            <person name="Hegedus B."/>
            <person name="Kos P.B."/>
            <person name="Balint B."/>
            <person name="Maroti G."/>
            <person name="Gan H.M."/>
            <person name="Perei K."/>
            <person name="Rakhely G."/>
        </authorList>
    </citation>
    <scope>NUCLEOTIDE SEQUENCE [LARGE SCALE GENOMIC DNA]</scope>
    <source>
        <strain evidence="5">SA1</strain>
    </source>
</reference>
<dbReference type="PATRIC" id="fig|158500.4.peg.4287"/>
<dbReference type="STRING" id="158500.BES08_14775"/>
<dbReference type="PANTHER" id="PTHR36840">
    <property type="entry name" value="BLL5714 PROTEIN"/>
    <property type="match status" value="1"/>
</dbReference>
<protein>
    <submittedName>
        <fullName evidence="3">Low temperature requirement A</fullName>
    </submittedName>
    <submittedName>
        <fullName evidence="2">Low temperature requirement protein A</fullName>
    </submittedName>
</protein>
<sequence length="388" mass="41394">MTKTRSWRPFGARDPHEPHRVSTPLELLFDLVIVIAVASAAEGLHHAVAAGHAAMGVTTFAMTFFATWWAWMNFTWFASAYDSDGPVYRLITCVIMAGALAVAAGVPRVFAGGSLTLVIVGYIVMRVAMVAFWLIAARSDPRHRATAVSYAVGIAVTQLYWTLALLVLRPAGFGAVAGLFVLGALMEMAVPVIAEARGKTPWHHHHVAERHGLFVIIVLGEVLLSSAAAFTYADAPGGHPAELIVLALSALAITFAMWWLYFSQEGPLDQARFSSSFNWSYAHALIYAGGAATGAGFAVAIDNAAGQGHHAPMLASNIAVAAPLAVYMVALWFVRDRLVLTGPWRHGLLAFAAAVIVAGHIGHWALPAMALITILAVVARSQVQCRQS</sequence>
<dbReference type="AlphaFoldDB" id="A0A031JN13"/>
<dbReference type="KEGG" id="nre:BES08_14775"/>
<feature type="transmembrane region" description="Helical" evidence="1">
    <location>
        <begin position="112"/>
        <end position="135"/>
    </location>
</feature>
<organism evidence="3 4">
    <name type="scientific">Novosphingobium resinovorum</name>
    <dbReference type="NCBI Taxonomy" id="158500"/>
    <lineage>
        <taxon>Bacteria</taxon>
        <taxon>Pseudomonadati</taxon>
        <taxon>Pseudomonadota</taxon>
        <taxon>Alphaproteobacteria</taxon>
        <taxon>Sphingomonadales</taxon>
        <taxon>Sphingomonadaceae</taxon>
        <taxon>Novosphingobium</taxon>
    </lineage>
</organism>
<gene>
    <name evidence="2" type="ORF">BES08_14775</name>
    <name evidence="3" type="ORF">BV97_04221</name>
</gene>
<dbReference type="Proteomes" id="UP000024329">
    <property type="component" value="Unassembled WGS sequence"/>
</dbReference>